<keyword evidence="3" id="KW-1185">Reference proteome</keyword>
<name>A0A0L6Z6M4_9CLOT</name>
<feature type="transmembrane region" description="Helical" evidence="1">
    <location>
        <begin position="180"/>
        <end position="201"/>
    </location>
</feature>
<accession>A0A0L6Z6M4</accession>
<feature type="transmembrane region" description="Helical" evidence="1">
    <location>
        <begin position="17"/>
        <end position="41"/>
    </location>
</feature>
<gene>
    <name evidence="2" type="primary">gntP_1</name>
    <name evidence="2" type="ORF">CLHOM_29010</name>
</gene>
<proteinExistence type="predicted"/>
<feature type="transmembrane region" description="Helical" evidence="1">
    <location>
        <begin position="53"/>
        <end position="75"/>
    </location>
</feature>
<dbReference type="Pfam" id="PF02447">
    <property type="entry name" value="GntP_permease"/>
    <property type="match status" value="1"/>
</dbReference>
<dbReference type="RefSeq" id="WP_052222370.1">
    <property type="nucleotide sequence ID" value="NZ_LHUR01000036.1"/>
</dbReference>
<comment type="caution">
    <text evidence="2">The sequence shown here is derived from an EMBL/GenBank/DDBJ whole genome shotgun (WGS) entry which is preliminary data.</text>
</comment>
<evidence type="ECO:0000313" key="2">
    <source>
        <dbReference type="EMBL" id="KOA18617.1"/>
    </source>
</evidence>
<dbReference type="InterPro" id="IPR003474">
    <property type="entry name" value="Glcn_transporter"/>
</dbReference>
<organism evidence="2 3">
    <name type="scientific">Clostridium homopropionicum DSM 5847</name>
    <dbReference type="NCBI Taxonomy" id="1121318"/>
    <lineage>
        <taxon>Bacteria</taxon>
        <taxon>Bacillati</taxon>
        <taxon>Bacillota</taxon>
        <taxon>Clostridia</taxon>
        <taxon>Eubacteriales</taxon>
        <taxon>Clostridiaceae</taxon>
        <taxon>Clostridium</taxon>
    </lineage>
</organism>
<feature type="transmembrane region" description="Helical" evidence="1">
    <location>
        <begin position="102"/>
        <end position="131"/>
    </location>
</feature>
<keyword evidence="1" id="KW-0472">Membrane</keyword>
<keyword evidence="1" id="KW-0812">Transmembrane</keyword>
<protein>
    <submittedName>
        <fullName evidence="2">High-affinity gluconate transporter</fullName>
    </submittedName>
</protein>
<evidence type="ECO:0000313" key="3">
    <source>
        <dbReference type="Proteomes" id="UP000037043"/>
    </source>
</evidence>
<dbReference type="Proteomes" id="UP000037043">
    <property type="component" value="Unassembled WGS sequence"/>
</dbReference>
<dbReference type="GO" id="GO:0015128">
    <property type="term" value="F:gluconate transmembrane transporter activity"/>
    <property type="evidence" value="ECO:0007669"/>
    <property type="project" value="InterPro"/>
</dbReference>
<dbReference type="PANTHER" id="PTHR30354">
    <property type="entry name" value="GNT FAMILY GLUCONATE TRANSPORTER"/>
    <property type="match status" value="1"/>
</dbReference>
<sequence length="461" mass="47787">MVGVIGIIISLGLLMYLAYRGITVLVLAPILALFAALVGGGGDAHLMATYTEIFMKAFAGYCKSYFPIFLLGAIFGKLMDDSGSAKAIAITISKKAGQGKEILSIAIAGAILTYGGVSLFVVTFALLPIAVQLYKKAGIPKRFIPGNIGIGAFTFTMTALPGTPQIQNAIPMPFFGTDAYAAPVLGLIASVIMFGGGLLWLTTRSKKAMAKGEGYGNHPDENIVQLDESNLPSFGSALIPIILVLVINFILSKFVYVAGKYNGDYLKDYGTKLSSVGGTWSLVIALVIAIVITIILNKKRLSDAKKSINQGAIGSLLAVVNTSSEVGYGNVIQSLAGFIVIKDAILGVSSNPLISEAISVNVLAGITGSASGGMSIALGVLGKTYLDAAIQQGIDPQVLHRIATIACGGLDSLPHNGAVITTLGICGLTHKESYADLGCITVVIPICTLVIVLILATMGVV</sequence>
<feature type="transmembrane region" description="Helical" evidence="1">
    <location>
        <begin position="237"/>
        <end position="258"/>
    </location>
</feature>
<reference evidence="3" key="1">
    <citation type="submission" date="2015-08" db="EMBL/GenBank/DDBJ databases">
        <title>Genome sequence of the strict anaerobe Clostridium homopropionicum LuHBu1 (DSM 5847T).</title>
        <authorList>
            <person name="Poehlein A."/>
            <person name="Beck M."/>
            <person name="Schiel-Bengelsdorf B."/>
            <person name="Bengelsdorf F.R."/>
            <person name="Daniel R."/>
            <person name="Duerre P."/>
        </authorList>
    </citation>
    <scope>NUCLEOTIDE SEQUENCE [LARGE SCALE GENOMIC DNA]</scope>
    <source>
        <strain evidence="3">DSM 5847</strain>
    </source>
</reference>
<feature type="transmembrane region" description="Helical" evidence="1">
    <location>
        <begin position="143"/>
        <end position="160"/>
    </location>
</feature>
<feature type="transmembrane region" description="Helical" evidence="1">
    <location>
        <begin position="437"/>
        <end position="460"/>
    </location>
</feature>
<dbReference type="PANTHER" id="PTHR30354:SF7">
    <property type="entry name" value="BLL7963 PROTEIN"/>
    <property type="match status" value="1"/>
</dbReference>
<dbReference type="AlphaFoldDB" id="A0A0L6Z6M4"/>
<dbReference type="EMBL" id="LHUR01000036">
    <property type="protein sequence ID" value="KOA18617.1"/>
    <property type="molecule type" value="Genomic_DNA"/>
</dbReference>
<feature type="transmembrane region" description="Helical" evidence="1">
    <location>
        <begin position="278"/>
        <end position="296"/>
    </location>
</feature>
<dbReference type="GO" id="GO:0005886">
    <property type="term" value="C:plasma membrane"/>
    <property type="evidence" value="ECO:0007669"/>
    <property type="project" value="TreeGrafter"/>
</dbReference>
<evidence type="ECO:0000256" key="1">
    <source>
        <dbReference type="SAM" id="Phobius"/>
    </source>
</evidence>
<dbReference type="PATRIC" id="fig|1121318.3.peg.2911"/>
<keyword evidence="1" id="KW-1133">Transmembrane helix</keyword>